<keyword evidence="3" id="KW-1185">Reference proteome</keyword>
<organism evidence="2 3">
    <name type="scientific">Agrococcus versicolor</name>
    <dbReference type="NCBI Taxonomy" id="501482"/>
    <lineage>
        <taxon>Bacteria</taxon>
        <taxon>Bacillati</taxon>
        <taxon>Actinomycetota</taxon>
        <taxon>Actinomycetes</taxon>
        <taxon>Micrococcales</taxon>
        <taxon>Microbacteriaceae</taxon>
        <taxon>Agrococcus</taxon>
    </lineage>
</organism>
<feature type="region of interest" description="Disordered" evidence="1">
    <location>
        <begin position="43"/>
        <end position="81"/>
    </location>
</feature>
<feature type="compositionally biased region" description="Polar residues" evidence="1">
    <location>
        <begin position="71"/>
        <end position="81"/>
    </location>
</feature>
<name>A0ABP5MTP0_9MICO</name>
<reference evidence="3" key="1">
    <citation type="journal article" date="2019" name="Int. J. Syst. Evol. Microbiol.">
        <title>The Global Catalogue of Microorganisms (GCM) 10K type strain sequencing project: providing services to taxonomists for standard genome sequencing and annotation.</title>
        <authorList>
            <consortium name="The Broad Institute Genomics Platform"/>
            <consortium name="The Broad Institute Genome Sequencing Center for Infectious Disease"/>
            <person name="Wu L."/>
            <person name="Ma J."/>
        </authorList>
    </citation>
    <scope>NUCLEOTIDE SEQUENCE [LARGE SCALE GENOMIC DNA]</scope>
    <source>
        <strain evidence="3">JCM 16026</strain>
    </source>
</reference>
<accession>A0ABP5MTP0</accession>
<proteinExistence type="predicted"/>
<dbReference type="EMBL" id="BAAAQT010000008">
    <property type="protein sequence ID" value="GAA2176296.1"/>
    <property type="molecule type" value="Genomic_DNA"/>
</dbReference>
<evidence type="ECO:0000313" key="3">
    <source>
        <dbReference type="Proteomes" id="UP001501599"/>
    </source>
</evidence>
<sequence length="81" mass="7353">MARLVPGGVESGSGTGLAGSSCGTVGVGVGVAEGVGEGVSDATGEAAGVSTGAGDGVTTQPAIASVARSATGMTSSSRRGR</sequence>
<comment type="caution">
    <text evidence="2">The sequence shown here is derived from an EMBL/GenBank/DDBJ whole genome shotgun (WGS) entry which is preliminary data.</text>
</comment>
<gene>
    <name evidence="2" type="ORF">GCM10009846_29520</name>
</gene>
<dbReference type="PROSITE" id="PS51257">
    <property type="entry name" value="PROKAR_LIPOPROTEIN"/>
    <property type="match status" value="1"/>
</dbReference>
<feature type="region of interest" description="Disordered" evidence="1">
    <location>
        <begin position="1"/>
        <end position="20"/>
    </location>
</feature>
<protein>
    <submittedName>
        <fullName evidence="2">Uncharacterized protein</fullName>
    </submittedName>
</protein>
<dbReference type="Proteomes" id="UP001501599">
    <property type="component" value="Unassembled WGS sequence"/>
</dbReference>
<evidence type="ECO:0000256" key="1">
    <source>
        <dbReference type="SAM" id="MobiDB-lite"/>
    </source>
</evidence>
<evidence type="ECO:0000313" key="2">
    <source>
        <dbReference type="EMBL" id="GAA2176296.1"/>
    </source>
</evidence>